<proteinExistence type="predicted"/>
<reference evidence="1 2" key="1">
    <citation type="submission" date="2016-03" db="EMBL/GenBank/DDBJ databases">
        <title>Complete genome sequence of Shewanella psychrophila WP2, a deep sea bacterium isolated from west Pacific sediment.</title>
        <authorList>
            <person name="Xu G."/>
            <person name="Jian H."/>
        </authorList>
    </citation>
    <scope>NUCLEOTIDE SEQUENCE [LARGE SCALE GENOMIC DNA]</scope>
    <source>
        <strain evidence="1 2">WP2</strain>
    </source>
</reference>
<name>A0A1S6HM85_9GAMM</name>
<evidence type="ECO:0000313" key="2">
    <source>
        <dbReference type="Proteomes" id="UP000189545"/>
    </source>
</evidence>
<accession>A0A1S6HM85</accession>
<dbReference type="RefSeq" id="WP_077751909.1">
    <property type="nucleotide sequence ID" value="NZ_CP014782.1"/>
</dbReference>
<gene>
    <name evidence="1" type="ORF">Sps_01456</name>
</gene>
<dbReference type="AlphaFoldDB" id="A0A1S6HM85"/>
<dbReference type="STRING" id="225848.Sps_01456"/>
<organism evidence="1 2">
    <name type="scientific">Shewanella psychrophila</name>
    <dbReference type="NCBI Taxonomy" id="225848"/>
    <lineage>
        <taxon>Bacteria</taxon>
        <taxon>Pseudomonadati</taxon>
        <taxon>Pseudomonadota</taxon>
        <taxon>Gammaproteobacteria</taxon>
        <taxon>Alteromonadales</taxon>
        <taxon>Shewanellaceae</taxon>
        <taxon>Shewanella</taxon>
    </lineage>
</organism>
<protein>
    <submittedName>
        <fullName evidence="1">Uncharacterized protein</fullName>
    </submittedName>
</protein>
<sequence>MDIPESLSTLAADFNTWRKQKAKISTPVPDSLRQRAISLLDYHQTGQVTAALRITTLQLTQWRLALQLDDPTSFVEITSQAFTPQPSVSLELCFVSGEQMSLHGINNQTLLSIIGALKS</sequence>
<keyword evidence="2" id="KW-1185">Reference proteome</keyword>
<dbReference type="KEGG" id="spsw:Sps_01456"/>
<evidence type="ECO:0000313" key="1">
    <source>
        <dbReference type="EMBL" id="AQS36622.1"/>
    </source>
</evidence>
<dbReference type="EMBL" id="CP014782">
    <property type="protein sequence ID" value="AQS36622.1"/>
    <property type="molecule type" value="Genomic_DNA"/>
</dbReference>
<dbReference type="Proteomes" id="UP000189545">
    <property type="component" value="Chromosome"/>
</dbReference>
<dbReference type="OrthoDB" id="6401313at2"/>